<organism evidence="2 3">
    <name type="scientific">Candidatus Magnetobacterium casense</name>
    <dbReference type="NCBI Taxonomy" id="1455061"/>
    <lineage>
        <taxon>Bacteria</taxon>
        <taxon>Pseudomonadati</taxon>
        <taxon>Nitrospirota</taxon>
        <taxon>Thermodesulfovibrionia</taxon>
        <taxon>Thermodesulfovibrionales</taxon>
        <taxon>Candidatus Magnetobacteriaceae</taxon>
        <taxon>Candidatus Magnetobacterium</taxon>
    </lineage>
</organism>
<accession>A0ABS6RY85</accession>
<dbReference type="Pfam" id="PF05168">
    <property type="entry name" value="HEPN"/>
    <property type="match status" value="1"/>
</dbReference>
<dbReference type="PROSITE" id="PS50910">
    <property type="entry name" value="HEPN"/>
    <property type="match status" value="1"/>
</dbReference>
<dbReference type="RefSeq" id="WP_218252234.1">
    <property type="nucleotide sequence ID" value="NZ_JABXWD010000126.1"/>
</dbReference>
<dbReference type="InterPro" id="IPR007842">
    <property type="entry name" value="HEPN_dom"/>
</dbReference>
<evidence type="ECO:0000313" key="3">
    <source>
        <dbReference type="Proteomes" id="UP001196980"/>
    </source>
</evidence>
<gene>
    <name evidence="2" type="ORF">HWQ67_08380</name>
</gene>
<sequence length="133" mass="16224">MTIEDKIQYWIKSASYDWTVARHLFEKGDYPYALFFGHLTIEKILKGIYISKFDKTPPFTHRLIHLTEAINLELSRDKMELLEIITDFNLEARYPNEKFSFYKKCTLEFATKYMDEIEELREWLLRQIQSWKR</sequence>
<dbReference type="Proteomes" id="UP001196980">
    <property type="component" value="Unassembled WGS sequence"/>
</dbReference>
<keyword evidence="3" id="KW-1185">Reference proteome</keyword>
<evidence type="ECO:0000313" key="2">
    <source>
        <dbReference type="EMBL" id="MBV6341600.1"/>
    </source>
</evidence>
<comment type="caution">
    <text evidence="2">The sequence shown here is derived from an EMBL/GenBank/DDBJ whole genome shotgun (WGS) entry which is preliminary data.</text>
</comment>
<dbReference type="SMART" id="SM00748">
    <property type="entry name" value="HEPN"/>
    <property type="match status" value="1"/>
</dbReference>
<reference evidence="2 3" key="1">
    <citation type="journal article" date="2020" name="J Geophys Res Biogeosci">
        <title>Magnetotaxis as an Adaptation to Enable Bacterial Shuttling of Microbial Sulfur and Sulfur Cycling Across Aquatic Oxic#Anoxic Interfaces.</title>
        <authorList>
            <person name="Li J."/>
            <person name="Liu P."/>
            <person name="Wang J."/>
            <person name="Roberts A.P."/>
            <person name="Pan Y."/>
        </authorList>
    </citation>
    <scope>NUCLEOTIDE SEQUENCE [LARGE SCALE GENOMIC DNA]</scope>
    <source>
        <strain evidence="2 3">MYR-1_YQ</strain>
    </source>
</reference>
<proteinExistence type="predicted"/>
<protein>
    <submittedName>
        <fullName evidence="2">HEPN domain-containing protein</fullName>
    </submittedName>
</protein>
<name>A0ABS6RY85_9BACT</name>
<feature type="domain" description="HEPN" evidence="1">
    <location>
        <begin position="11"/>
        <end position="120"/>
    </location>
</feature>
<dbReference type="EMBL" id="JABXWD010000126">
    <property type="protein sequence ID" value="MBV6341600.1"/>
    <property type="molecule type" value="Genomic_DNA"/>
</dbReference>
<evidence type="ECO:0000259" key="1">
    <source>
        <dbReference type="PROSITE" id="PS50910"/>
    </source>
</evidence>